<organism evidence="1">
    <name type="scientific">Siphoviridae sp. ctvph17</name>
    <dbReference type="NCBI Taxonomy" id="2825724"/>
    <lineage>
        <taxon>Viruses</taxon>
        <taxon>Duplodnaviria</taxon>
        <taxon>Heunggongvirae</taxon>
        <taxon>Uroviricota</taxon>
        <taxon>Caudoviricetes</taxon>
    </lineage>
</organism>
<accession>A0A8S5UJL6</accession>
<reference evidence="1" key="1">
    <citation type="journal article" date="2021" name="Proc. Natl. Acad. Sci. U.S.A.">
        <title>A Catalog of Tens of Thousands of Viruses from Human Metagenomes Reveals Hidden Associations with Chronic Diseases.</title>
        <authorList>
            <person name="Tisza M.J."/>
            <person name="Buck C.B."/>
        </authorList>
    </citation>
    <scope>NUCLEOTIDE SEQUENCE</scope>
    <source>
        <strain evidence="1">Ctvph17</strain>
    </source>
</reference>
<evidence type="ECO:0000313" key="1">
    <source>
        <dbReference type="EMBL" id="DAF94689.1"/>
    </source>
</evidence>
<protein>
    <submittedName>
        <fullName evidence="1">Uncharacterized protein</fullName>
    </submittedName>
</protein>
<name>A0A8S5UJL6_9CAUD</name>
<sequence>MDISWTTRKISWLKTKLRATKVRCPLAPRLTPRFVLDLGVFVILPGPHENSRWD</sequence>
<proteinExistence type="predicted"/>
<dbReference type="EMBL" id="BK016095">
    <property type="protein sequence ID" value="DAF94689.1"/>
    <property type="molecule type" value="Genomic_DNA"/>
</dbReference>